<organism evidence="1">
    <name type="scientific">Arundo donax</name>
    <name type="common">Giant reed</name>
    <name type="synonym">Donax arundinaceus</name>
    <dbReference type="NCBI Taxonomy" id="35708"/>
    <lineage>
        <taxon>Eukaryota</taxon>
        <taxon>Viridiplantae</taxon>
        <taxon>Streptophyta</taxon>
        <taxon>Embryophyta</taxon>
        <taxon>Tracheophyta</taxon>
        <taxon>Spermatophyta</taxon>
        <taxon>Magnoliopsida</taxon>
        <taxon>Liliopsida</taxon>
        <taxon>Poales</taxon>
        <taxon>Poaceae</taxon>
        <taxon>PACMAD clade</taxon>
        <taxon>Arundinoideae</taxon>
        <taxon>Arundineae</taxon>
        <taxon>Arundo</taxon>
    </lineage>
</organism>
<name>A0A0A8YZX9_ARUDO</name>
<accession>A0A0A8YZX9</accession>
<evidence type="ECO:0000313" key="1">
    <source>
        <dbReference type="EMBL" id="JAD32709.1"/>
    </source>
</evidence>
<dbReference type="AlphaFoldDB" id="A0A0A8YZX9"/>
<proteinExistence type="predicted"/>
<reference evidence="1" key="2">
    <citation type="journal article" date="2015" name="Data Brief">
        <title>Shoot transcriptome of the giant reed, Arundo donax.</title>
        <authorList>
            <person name="Barrero R.A."/>
            <person name="Guerrero F.D."/>
            <person name="Moolhuijzen P."/>
            <person name="Goolsby J.A."/>
            <person name="Tidwell J."/>
            <person name="Bellgard S.E."/>
            <person name="Bellgard M.I."/>
        </authorList>
    </citation>
    <scope>NUCLEOTIDE SEQUENCE</scope>
    <source>
        <tissue evidence="1">Shoot tissue taken approximately 20 cm above the soil surface</tissue>
    </source>
</reference>
<protein>
    <submittedName>
        <fullName evidence="1">RKP</fullName>
    </submittedName>
</protein>
<dbReference type="EMBL" id="GBRH01265186">
    <property type="protein sequence ID" value="JAD32709.1"/>
    <property type="molecule type" value="Transcribed_RNA"/>
</dbReference>
<sequence>MVSMVTFFPVKIKLSSLIPQYRADKACINWSRRPDYRLVREIKDVLYRPLNSLVPNLVMIGHQVRLLGANLSFVARQ</sequence>
<reference evidence="1" key="1">
    <citation type="submission" date="2014-09" db="EMBL/GenBank/DDBJ databases">
        <authorList>
            <person name="Magalhaes I.L.F."/>
            <person name="Oliveira U."/>
            <person name="Santos F.R."/>
            <person name="Vidigal T.H.D.A."/>
            <person name="Brescovit A.D."/>
            <person name="Santos A.J."/>
        </authorList>
    </citation>
    <scope>NUCLEOTIDE SEQUENCE</scope>
    <source>
        <tissue evidence="1">Shoot tissue taken approximately 20 cm above the soil surface</tissue>
    </source>
</reference>